<keyword evidence="18" id="KW-1185">Reference proteome</keyword>
<evidence type="ECO:0000256" key="6">
    <source>
        <dbReference type="ARBA" id="ARBA00022679"/>
    </source>
</evidence>
<keyword evidence="7 15" id="KW-0812">Transmembrane</keyword>
<comment type="subcellular location">
    <subcellularLocation>
        <location evidence="2">Endoplasmic reticulum</location>
    </subcellularLocation>
    <subcellularLocation>
        <location evidence="1">Membrane</location>
        <topology evidence="1">Multi-pass membrane protein</topology>
    </subcellularLocation>
</comment>
<evidence type="ECO:0000256" key="3">
    <source>
        <dbReference type="ARBA" id="ARBA00004922"/>
    </source>
</evidence>
<evidence type="ECO:0000256" key="5">
    <source>
        <dbReference type="ARBA" id="ARBA00012839"/>
    </source>
</evidence>
<evidence type="ECO:0000256" key="2">
    <source>
        <dbReference type="ARBA" id="ARBA00004240"/>
    </source>
</evidence>
<dbReference type="PANTHER" id="PTHR44395">
    <property type="match status" value="1"/>
</dbReference>
<dbReference type="Proteomes" id="UP000019149">
    <property type="component" value="Unassembled WGS sequence"/>
</dbReference>
<feature type="repeat" description="TPR" evidence="13">
    <location>
        <begin position="513"/>
        <end position="546"/>
    </location>
</feature>
<feature type="transmembrane region" description="Helical" evidence="15">
    <location>
        <begin position="169"/>
        <end position="186"/>
    </location>
</feature>
<comment type="pathway">
    <text evidence="3">Protein modification; protein glycosylation.</text>
</comment>
<evidence type="ECO:0000313" key="17">
    <source>
        <dbReference type="EMBL" id="EUB61679.1"/>
    </source>
</evidence>
<feature type="repeat" description="TPR" evidence="13">
    <location>
        <begin position="479"/>
        <end position="512"/>
    </location>
</feature>
<evidence type="ECO:0000256" key="8">
    <source>
        <dbReference type="ARBA" id="ARBA00022737"/>
    </source>
</evidence>
<dbReference type="OrthoDB" id="66906at2759"/>
<evidence type="ECO:0000256" key="13">
    <source>
        <dbReference type="PROSITE-ProRule" id="PRU00339"/>
    </source>
</evidence>
<dbReference type="InterPro" id="IPR013618">
    <property type="entry name" value="TMTC_DUF1736"/>
</dbReference>
<feature type="repeat" description="TPR" evidence="13">
    <location>
        <begin position="681"/>
        <end position="714"/>
    </location>
</feature>
<reference evidence="17 18" key="1">
    <citation type="journal article" date="2013" name="Nat. Genet.">
        <title>The genome of the hydatid tapeworm Echinococcus granulosus.</title>
        <authorList>
            <person name="Zheng H."/>
            <person name="Zhang W."/>
            <person name="Zhang L."/>
            <person name="Zhang Z."/>
            <person name="Li J."/>
            <person name="Lu G."/>
            <person name="Zhu Y."/>
            <person name="Wang Y."/>
            <person name="Huang Y."/>
            <person name="Liu J."/>
            <person name="Kang H."/>
            <person name="Chen J."/>
            <person name="Wang L."/>
            <person name="Chen A."/>
            <person name="Yu S."/>
            <person name="Gao Z."/>
            <person name="Jin L."/>
            <person name="Gu W."/>
            <person name="Wang Z."/>
            <person name="Zhao L."/>
            <person name="Shi B."/>
            <person name="Wen H."/>
            <person name="Lin R."/>
            <person name="Jones M.K."/>
            <person name="Brejova B."/>
            <person name="Vinar T."/>
            <person name="Zhao G."/>
            <person name="McManus D.P."/>
            <person name="Chen Z."/>
            <person name="Zhou Y."/>
            <person name="Wang S."/>
        </authorList>
    </citation>
    <scope>NUCLEOTIDE SEQUENCE [LARGE SCALE GENOMIC DNA]</scope>
</reference>
<evidence type="ECO:0000256" key="12">
    <source>
        <dbReference type="ARBA" id="ARBA00023136"/>
    </source>
</evidence>
<feature type="transmembrane region" description="Helical" evidence="15">
    <location>
        <begin position="218"/>
        <end position="236"/>
    </location>
</feature>
<evidence type="ECO:0000256" key="7">
    <source>
        <dbReference type="ARBA" id="ARBA00022692"/>
    </source>
</evidence>
<proteinExistence type="inferred from homology"/>
<evidence type="ECO:0000256" key="15">
    <source>
        <dbReference type="SAM" id="Phobius"/>
    </source>
</evidence>
<dbReference type="AlphaFoldDB" id="W6V5Q9"/>
<feature type="transmembrane region" description="Helical" evidence="15">
    <location>
        <begin position="143"/>
        <end position="163"/>
    </location>
</feature>
<dbReference type="KEGG" id="egl:EGR_03493"/>
<dbReference type="EC" id="2.4.1.109" evidence="5"/>
<dbReference type="EMBL" id="APAU02000018">
    <property type="protein sequence ID" value="EUB61679.1"/>
    <property type="molecule type" value="Genomic_DNA"/>
</dbReference>
<feature type="domain" description="DUF1736" evidence="16">
    <location>
        <begin position="281"/>
        <end position="352"/>
    </location>
</feature>
<dbReference type="PANTHER" id="PTHR44395:SF1">
    <property type="entry name" value="PROTEIN O-MANNOSYL-TRANSFERASE TMTC3"/>
    <property type="match status" value="1"/>
</dbReference>
<keyword evidence="11 15" id="KW-1133">Transmembrane helix</keyword>
<protein>
    <recommendedName>
        <fullName evidence="5">dolichyl-phosphate-mannose--protein mannosyltransferase</fullName>
        <ecNumber evidence="5">2.4.1.109</ecNumber>
    </recommendedName>
</protein>
<evidence type="ECO:0000313" key="18">
    <source>
        <dbReference type="Proteomes" id="UP000019149"/>
    </source>
</evidence>
<feature type="transmembrane region" description="Helical" evidence="15">
    <location>
        <begin position="401"/>
        <end position="421"/>
    </location>
</feature>
<dbReference type="UniPathway" id="UPA00378"/>
<dbReference type="InterPro" id="IPR019734">
    <property type="entry name" value="TPR_rpt"/>
</dbReference>
<feature type="transmembrane region" description="Helical" evidence="15">
    <location>
        <begin position="343"/>
        <end position="360"/>
    </location>
</feature>
<keyword evidence="12 15" id="KW-0472">Membrane</keyword>
<dbReference type="OMA" id="AKACFTR"/>
<accession>W6V5Q9</accession>
<keyword evidence="9 13" id="KW-0802">TPR repeat</keyword>
<comment type="similarity">
    <text evidence="4">Belongs to the TMTC family.</text>
</comment>
<dbReference type="Pfam" id="PF08409">
    <property type="entry name" value="TMTC_DUF1736"/>
    <property type="match status" value="1"/>
</dbReference>
<dbReference type="Gene3D" id="1.25.40.10">
    <property type="entry name" value="Tetratricopeptide repeat domain"/>
    <property type="match status" value="4"/>
</dbReference>
<keyword evidence="10" id="KW-0256">Endoplasmic reticulum</keyword>
<feature type="transmembrane region" description="Helical" evidence="15">
    <location>
        <begin position="372"/>
        <end position="395"/>
    </location>
</feature>
<name>W6V5Q9_ECHGR</name>
<feature type="transmembrane region" description="Helical" evidence="15">
    <location>
        <begin position="257"/>
        <end position="276"/>
    </location>
</feature>
<evidence type="ECO:0000256" key="1">
    <source>
        <dbReference type="ARBA" id="ARBA00004141"/>
    </source>
</evidence>
<keyword evidence="6" id="KW-0808">Transferase</keyword>
<evidence type="ECO:0000256" key="4">
    <source>
        <dbReference type="ARBA" id="ARBA00007882"/>
    </source>
</evidence>
<dbReference type="InterPro" id="IPR011990">
    <property type="entry name" value="TPR-like_helical_dom_sf"/>
</dbReference>
<gene>
    <name evidence="17" type="ORF">EGR_03493</name>
</gene>
<dbReference type="PROSITE" id="PS50293">
    <property type="entry name" value="TPR_REGION"/>
    <property type="match status" value="1"/>
</dbReference>
<dbReference type="PROSITE" id="PS50005">
    <property type="entry name" value="TPR"/>
    <property type="match status" value="5"/>
</dbReference>
<feature type="transmembrane region" description="Helical" evidence="15">
    <location>
        <begin position="193"/>
        <end position="212"/>
    </location>
</feature>
<comment type="caution">
    <text evidence="17">The sequence shown here is derived from an EMBL/GenBank/DDBJ whole genome shotgun (WGS) entry which is preliminary data.</text>
</comment>
<feature type="repeat" description="TPR" evidence="13">
    <location>
        <begin position="752"/>
        <end position="785"/>
    </location>
</feature>
<evidence type="ECO:0000256" key="11">
    <source>
        <dbReference type="ARBA" id="ARBA00022989"/>
    </source>
</evidence>
<dbReference type="CTD" id="36339208"/>
<evidence type="ECO:0000256" key="10">
    <source>
        <dbReference type="ARBA" id="ARBA00022824"/>
    </source>
</evidence>
<evidence type="ECO:0000259" key="16">
    <source>
        <dbReference type="Pfam" id="PF08409"/>
    </source>
</evidence>
<evidence type="ECO:0000256" key="9">
    <source>
        <dbReference type="ARBA" id="ARBA00022803"/>
    </source>
</evidence>
<dbReference type="GeneID" id="36339208"/>
<dbReference type="GO" id="GO:0005783">
    <property type="term" value="C:endoplasmic reticulum"/>
    <property type="evidence" value="ECO:0007669"/>
    <property type="project" value="UniProtKB-SubCell"/>
</dbReference>
<dbReference type="GO" id="GO:0004169">
    <property type="term" value="F:dolichyl-phosphate-mannose-protein mannosyltransferase activity"/>
    <property type="evidence" value="ECO:0007669"/>
    <property type="project" value="UniProtKB-EC"/>
</dbReference>
<feature type="repeat" description="TPR" evidence="13">
    <location>
        <begin position="647"/>
        <end position="680"/>
    </location>
</feature>
<feature type="region of interest" description="Disordered" evidence="14">
    <location>
        <begin position="1"/>
        <end position="20"/>
    </location>
</feature>
<dbReference type="SMART" id="SM00028">
    <property type="entry name" value="TPR"/>
    <property type="match status" value="7"/>
</dbReference>
<evidence type="ECO:0000256" key="14">
    <source>
        <dbReference type="SAM" id="MobiDB-lite"/>
    </source>
</evidence>
<dbReference type="STRING" id="6210.W6V5Q9"/>
<dbReference type="GO" id="GO:0016020">
    <property type="term" value="C:membrane"/>
    <property type="evidence" value="ECO:0007669"/>
    <property type="project" value="UniProtKB-SubCell"/>
</dbReference>
<dbReference type="Pfam" id="PF13432">
    <property type="entry name" value="TPR_16"/>
    <property type="match status" value="4"/>
</dbReference>
<dbReference type="SUPFAM" id="SSF48452">
    <property type="entry name" value="TPR-like"/>
    <property type="match status" value="2"/>
</dbReference>
<organism evidence="17 18">
    <name type="scientific">Echinococcus granulosus</name>
    <name type="common">Hydatid tapeworm</name>
    <dbReference type="NCBI Taxonomy" id="6210"/>
    <lineage>
        <taxon>Eukaryota</taxon>
        <taxon>Metazoa</taxon>
        <taxon>Spiralia</taxon>
        <taxon>Lophotrochozoa</taxon>
        <taxon>Platyhelminthes</taxon>
        <taxon>Cestoda</taxon>
        <taxon>Eucestoda</taxon>
        <taxon>Cyclophyllidea</taxon>
        <taxon>Taeniidae</taxon>
        <taxon>Echinococcus</taxon>
        <taxon>Echinococcus granulosus group</taxon>
    </lineage>
</organism>
<keyword evidence="8" id="KW-0677">Repeat</keyword>
<feature type="transmembrane region" description="Helical" evidence="15">
    <location>
        <begin position="433"/>
        <end position="452"/>
    </location>
</feature>
<dbReference type="RefSeq" id="XP_024352875.1">
    <property type="nucleotide sequence ID" value="XM_024492742.1"/>
</dbReference>
<feature type="transmembrane region" description="Helical" evidence="15">
    <location>
        <begin position="113"/>
        <end position="131"/>
    </location>
</feature>
<sequence>MRKRNRPPSKEIQKDVVPPSNSDYSFKTWHHGMLILLTLLIYSNSLSCGFVFDDASAVVDNQDLRSHIQPWWILFSNDFWGTPMAHESSHKSYRPLTVLTYRWNFALAGLEAWTYHLVNMLLHTFVVHLFYRFSQCFLDNSGSMAAALLFALHPVHVEAVTGVVGRAELLSAVFLFSSLLTYLNLVGVEEVTVFSEMCHLLTVSLLVILGTLCKEQCITVVGVCLAYDFVFHFIVSPASHSLSKSTRRMAWKAWMRLGLRFLILSLTSGLFLLARVQLMGSQLPHFTAFDNPAAHAPPLTRRLTHLHLVYVNLALLFYPSGLCADWTMGTIALITTVTDPRNIATFAAFAGLVAVALRSASPWTSPRQARALSMGLALLALPYLPASNLFFYVGFVVAERVLYVPSAGFCLIMGLGFQYFLQKCRQHRHIGLFHSRAIAYLLLAMVCSGFSLKTFYRNYDWRDEYSLFTSALKVNQRNAKLWNNVGHALEARLQFDEALLYFQQAVRVQPDDMGARINVGRTLVQLGRLEEAEGVYYQAMEFFPKPKKGLFNALNVPFIRFRLSELKFIFKYTSAGILFSVCDSLLKSPNCCPLCLAIFSCVYHTRVSPKDLTIFTNLANLLSKNDSRLDEADVLLRRAISLREDNVDAYQNRGSILVRQRRFVEAEDMYRKALRYKYTSPALHYNLGVVLLETNRSDEAYASFNQALQFDPHHEQTLFALASAYSETADPVLHKKAMAFFEDLAGRNYEPIRVNFALAILYTDAGEFAKAAHHYRAVLEVDPSHRSSLFNLALMYHNELNDSMAAVPLLYRLIEYHPHHFKSYMLLGDIELSVLKNATAAIEVFEKAITLSPDSVQARHNHCVAVVEGTGDLEVGERCLREVAALANPADPTDAFVFRHLALLQAKRRGQT</sequence>